<evidence type="ECO:0008006" key="3">
    <source>
        <dbReference type="Google" id="ProtNLM"/>
    </source>
</evidence>
<keyword evidence="2" id="KW-1185">Reference proteome</keyword>
<evidence type="ECO:0000313" key="1">
    <source>
        <dbReference type="EMBL" id="KAJ4494476.1"/>
    </source>
</evidence>
<dbReference type="Proteomes" id="UP001150217">
    <property type="component" value="Unassembled WGS sequence"/>
</dbReference>
<organism evidence="1 2">
    <name type="scientific">Lentinula lateritia</name>
    <dbReference type="NCBI Taxonomy" id="40482"/>
    <lineage>
        <taxon>Eukaryota</taxon>
        <taxon>Fungi</taxon>
        <taxon>Dikarya</taxon>
        <taxon>Basidiomycota</taxon>
        <taxon>Agaricomycotina</taxon>
        <taxon>Agaricomycetes</taxon>
        <taxon>Agaricomycetidae</taxon>
        <taxon>Agaricales</taxon>
        <taxon>Marasmiineae</taxon>
        <taxon>Omphalotaceae</taxon>
        <taxon>Lentinula</taxon>
    </lineage>
</organism>
<gene>
    <name evidence="1" type="ORF">C8R41DRAFT_307155</name>
</gene>
<protein>
    <recommendedName>
        <fullName evidence="3">F-box domain-containing protein</fullName>
    </recommendedName>
</protein>
<sequence>MFSVKERYAHCGDVPYFSTYTNGYLAKRRILIFFKFAMSPLPEELIQLVVEYIVSNPAIAMLQLLEHHWKHSRTRLLSLSLTNHQFRRICMPFLFAYVEVRGAYGDLEKLKTHCVLNESFALSIRTIDYYCYSPGQIDIVHHLLHRLMNLSQVILNDGVLVDMPLLDLLSQQHIQNVVIASWKSLPSKYLSQLGPSSLSKITLDSIKLHTEGVEHELANYIHYGMQIRCLTVPPKLLVPVHNSFSTRSFSGLIELELWLNLIPELSWLPEFIYAHPLLRRIRFSMSRVQWNIDRAVPFILPFLNAIDEEGLVDTFEFKAFSIARSSSAAFLSSTEFLCGWHVAGLWFCISEWSSRRLLQLAHTFFPQISMLTIESPLPDSDSASISADEVIGCLSRFSSLRTVNFVYLFRNLKFGDLETYQSPQTFATAERYHGHLGIRTSHVQTDRAAEIEAGLIRYTSCIAQRIPTIESFLIQEPPLRGWIHVNKGGISGTLRSLMQSEVNQLFSLYV</sequence>
<dbReference type="EMBL" id="JANVFT010000032">
    <property type="protein sequence ID" value="KAJ4494476.1"/>
    <property type="molecule type" value="Genomic_DNA"/>
</dbReference>
<reference evidence="1" key="1">
    <citation type="submission" date="2022-08" db="EMBL/GenBank/DDBJ databases">
        <title>A Global Phylogenomic Analysis of the Shiitake Genus Lentinula.</title>
        <authorList>
            <consortium name="DOE Joint Genome Institute"/>
            <person name="Sierra-Patev S."/>
            <person name="Min B."/>
            <person name="Naranjo-Ortiz M."/>
            <person name="Looney B."/>
            <person name="Konkel Z."/>
            <person name="Slot J.C."/>
            <person name="Sakamoto Y."/>
            <person name="Steenwyk J.L."/>
            <person name="Rokas A."/>
            <person name="Carro J."/>
            <person name="Camarero S."/>
            <person name="Ferreira P."/>
            <person name="Molpeceres G."/>
            <person name="Ruiz-Duenas F.J."/>
            <person name="Serrano A."/>
            <person name="Henrissat B."/>
            <person name="Drula E."/>
            <person name="Hughes K.W."/>
            <person name="Mata J.L."/>
            <person name="Ishikawa N.K."/>
            <person name="Vargas-Isla R."/>
            <person name="Ushijima S."/>
            <person name="Smith C.A."/>
            <person name="Ahrendt S."/>
            <person name="Andreopoulos W."/>
            <person name="He G."/>
            <person name="Labutti K."/>
            <person name="Lipzen A."/>
            <person name="Ng V."/>
            <person name="Riley R."/>
            <person name="Sandor L."/>
            <person name="Barry K."/>
            <person name="Martinez A.T."/>
            <person name="Xiao Y."/>
            <person name="Gibbons J.G."/>
            <person name="Terashima K."/>
            <person name="Grigoriev I.V."/>
            <person name="Hibbett D.S."/>
        </authorList>
    </citation>
    <scope>NUCLEOTIDE SEQUENCE</scope>
    <source>
        <strain evidence="1">RHP3577 ss4</strain>
    </source>
</reference>
<comment type="caution">
    <text evidence="1">The sequence shown here is derived from an EMBL/GenBank/DDBJ whole genome shotgun (WGS) entry which is preliminary data.</text>
</comment>
<name>A0ABQ8VHS6_9AGAR</name>
<proteinExistence type="predicted"/>
<accession>A0ABQ8VHS6</accession>
<evidence type="ECO:0000313" key="2">
    <source>
        <dbReference type="Proteomes" id="UP001150217"/>
    </source>
</evidence>